<dbReference type="RefSeq" id="WP_274944829.1">
    <property type="nucleotide sequence ID" value="NZ_JANWOI010000005.1"/>
</dbReference>
<name>A0A9X3U090_9PROT</name>
<protein>
    <submittedName>
        <fullName evidence="8">MFS transporter</fullName>
    </submittedName>
</protein>
<dbReference type="SUPFAM" id="SSF103473">
    <property type="entry name" value="MFS general substrate transporter"/>
    <property type="match status" value="1"/>
</dbReference>
<feature type="transmembrane region" description="Helical" evidence="6">
    <location>
        <begin position="191"/>
        <end position="216"/>
    </location>
</feature>
<evidence type="ECO:0000256" key="1">
    <source>
        <dbReference type="ARBA" id="ARBA00004141"/>
    </source>
</evidence>
<comment type="caution">
    <text evidence="8">The sequence shown here is derived from an EMBL/GenBank/DDBJ whole genome shotgun (WGS) entry which is preliminary data.</text>
</comment>
<feature type="domain" description="Major facilitator superfamily (MFS) profile" evidence="7">
    <location>
        <begin position="31"/>
        <end position="443"/>
    </location>
</feature>
<dbReference type="Gene3D" id="1.20.1250.20">
    <property type="entry name" value="MFS general substrate transporter like domains"/>
    <property type="match status" value="1"/>
</dbReference>
<evidence type="ECO:0000256" key="5">
    <source>
        <dbReference type="ARBA" id="ARBA00023136"/>
    </source>
</evidence>
<evidence type="ECO:0000313" key="9">
    <source>
        <dbReference type="Proteomes" id="UP001141619"/>
    </source>
</evidence>
<feature type="transmembrane region" description="Helical" evidence="6">
    <location>
        <begin position="420"/>
        <end position="440"/>
    </location>
</feature>
<feature type="transmembrane region" description="Helical" evidence="6">
    <location>
        <begin position="253"/>
        <end position="272"/>
    </location>
</feature>
<evidence type="ECO:0000256" key="4">
    <source>
        <dbReference type="ARBA" id="ARBA00022989"/>
    </source>
</evidence>
<reference evidence="8" key="2">
    <citation type="journal article" date="2023" name="Syst. Appl. Microbiol.">
        <title>Govania unica gen. nov., sp. nov., a rare biosphere bacterium that represents a novel family in the class Alphaproteobacteria.</title>
        <authorList>
            <person name="Vandamme P."/>
            <person name="Peeters C."/>
            <person name="Hettiarachchi A."/>
            <person name="Cnockaert M."/>
            <person name="Carlier A."/>
        </authorList>
    </citation>
    <scope>NUCLEOTIDE SEQUENCE</scope>
    <source>
        <strain evidence="8">LMG 31809</strain>
    </source>
</reference>
<dbReference type="EMBL" id="JANWOI010000005">
    <property type="protein sequence ID" value="MDA5195014.1"/>
    <property type="molecule type" value="Genomic_DNA"/>
</dbReference>
<dbReference type="PANTHER" id="PTHR23505">
    <property type="entry name" value="SPINSTER"/>
    <property type="match status" value="1"/>
</dbReference>
<keyword evidence="9" id="KW-1185">Reference proteome</keyword>
<dbReference type="InterPro" id="IPR036259">
    <property type="entry name" value="MFS_trans_sf"/>
</dbReference>
<feature type="transmembrane region" description="Helical" evidence="6">
    <location>
        <begin position="325"/>
        <end position="346"/>
    </location>
</feature>
<proteinExistence type="predicted"/>
<comment type="subcellular location">
    <subcellularLocation>
        <location evidence="1">Membrane</location>
        <topology evidence="1">Multi-pass membrane protein</topology>
    </subcellularLocation>
</comment>
<evidence type="ECO:0000256" key="6">
    <source>
        <dbReference type="SAM" id="Phobius"/>
    </source>
</evidence>
<feature type="transmembrane region" description="Helical" evidence="6">
    <location>
        <begin position="156"/>
        <end position="179"/>
    </location>
</feature>
<keyword evidence="2" id="KW-0813">Transport</keyword>
<dbReference type="GO" id="GO:0016020">
    <property type="term" value="C:membrane"/>
    <property type="evidence" value="ECO:0007669"/>
    <property type="project" value="UniProtKB-SubCell"/>
</dbReference>
<feature type="transmembrane region" description="Helical" evidence="6">
    <location>
        <begin position="97"/>
        <end position="117"/>
    </location>
</feature>
<gene>
    <name evidence="8" type="ORF">NYP16_13750</name>
</gene>
<dbReference type="AlphaFoldDB" id="A0A9X3U090"/>
<evidence type="ECO:0000313" key="8">
    <source>
        <dbReference type="EMBL" id="MDA5195014.1"/>
    </source>
</evidence>
<keyword evidence="4 6" id="KW-1133">Transmembrane helix</keyword>
<dbReference type="Proteomes" id="UP001141619">
    <property type="component" value="Unassembled WGS sequence"/>
</dbReference>
<feature type="transmembrane region" description="Helical" evidence="6">
    <location>
        <begin position="123"/>
        <end position="144"/>
    </location>
</feature>
<keyword evidence="3 6" id="KW-0812">Transmembrane</keyword>
<feature type="transmembrane region" description="Helical" evidence="6">
    <location>
        <begin position="27"/>
        <end position="49"/>
    </location>
</feature>
<evidence type="ECO:0000259" key="7">
    <source>
        <dbReference type="PROSITE" id="PS50850"/>
    </source>
</evidence>
<dbReference type="PANTHER" id="PTHR23505:SF79">
    <property type="entry name" value="PROTEIN SPINSTER"/>
    <property type="match status" value="1"/>
</dbReference>
<keyword evidence="5 6" id="KW-0472">Membrane</keyword>
<feature type="transmembrane region" description="Helical" evidence="6">
    <location>
        <begin position="69"/>
        <end position="90"/>
    </location>
</feature>
<dbReference type="InterPro" id="IPR020846">
    <property type="entry name" value="MFS_dom"/>
</dbReference>
<evidence type="ECO:0000256" key="2">
    <source>
        <dbReference type="ARBA" id="ARBA00022448"/>
    </source>
</evidence>
<dbReference type="Pfam" id="PF07690">
    <property type="entry name" value="MFS_1"/>
    <property type="match status" value="1"/>
</dbReference>
<reference evidence="8" key="1">
    <citation type="submission" date="2022-08" db="EMBL/GenBank/DDBJ databases">
        <authorList>
            <person name="Vandamme P."/>
            <person name="Hettiarachchi A."/>
            <person name="Peeters C."/>
            <person name="Cnockaert M."/>
            <person name="Carlier A."/>
        </authorList>
    </citation>
    <scope>NUCLEOTIDE SEQUENCE</scope>
    <source>
        <strain evidence="8">LMG 31809</strain>
    </source>
</reference>
<feature type="transmembrane region" description="Helical" evidence="6">
    <location>
        <begin position="352"/>
        <end position="377"/>
    </location>
</feature>
<feature type="transmembrane region" description="Helical" evidence="6">
    <location>
        <begin position="292"/>
        <end position="313"/>
    </location>
</feature>
<accession>A0A9X3U090</accession>
<dbReference type="InterPro" id="IPR044770">
    <property type="entry name" value="MFS_spinster-like"/>
</dbReference>
<sequence length="449" mass="47915">MRGVSETIDETPCNAIPTKPVKSSSLYAFYVVGLLSLTMAFSLIDRFALSLLFEPIKTDLGLSDTELGLLHGLAFGLFYAGIGIPLGHLVDVWSRKWVIFWGVAVWSLATASCGFARNFPQLLLARIGVGVGEAALSPAGYSIITDIVEKRWLATAISVFQMGSLIGAGLAFLAGGAIYTAIDAMVPLDHVWLGGFAAWQLTFIVLSLPGVLFLLLTGLLREPQRKGLSQFKPSPAAEQEPGVFAYLWASRGLYGSLMFGCACVVAVSYGIISWCSTVLAREFGWSLSEIGLKVGLVMLICAPLGVLLGGLLADRWSRRFPQDGLARVLVLAAGLTLPFLLAMPFVRSGSGLFALIVVIQFTSSLVIGVGPTAIQLVAAPFIRGRASAVYVFVVNALGLGLGPISVGLLSDHVFQGDKALLYSLATYCVVMCISAVLLLLQFRKHYSKN</sequence>
<evidence type="ECO:0000256" key="3">
    <source>
        <dbReference type="ARBA" id="ARBA00022692"/>
    </source>
</evidence>
<dbReference type="InterPro" id="IPR011701">
    <property type="entry name" value="MFS"/>
</dbReference>
<organism evidence="8 9">
    <name type="scientific">Govanella unica</name>
    <dbReference type="NCBI Taxonomy" id="2975056"/>
    <lineage>
        <taxon>Bacteria</taxon>
        <taxon>Pseudomonadati</taxon>
        <taxon>Pseudomonadota</taxon>
        <taxon>Alphaproteobacteria</taxon>
        <taxon>Emcibacterales</taxon>
        <taxon>Govanellaceae</taxon>
        <taxon>Govanella</taxon>
    </lineage>
</organism>
<dbReference type="PROSITE" id="PS50850">
    <property type="entry name" value="MFS"/>
    <property type="match status" value="1"/>
</dbReference>
<feature type="transmembrane region" description="Helical" evidence="6">
    <location>
        <begin position="389"/>
        <end position="408"/>
    </location>
</feature>
<dbReference type="GO" id="GO:0022857">
    <property type="term" value="F:transmembrane transporter activity"/>
    <property type="evidence" value="ECO:0007669"/>
    <property type="project" value="InterPro"/>
</dbReference>